<name>A0A5C1YPL6_9PROT</name>
<dbReference type="CDD" id="cd18720">
    <property type="entry name" value="PIN_YqxD-like"/>
    <property type="match status" value="1"/>
</dbReference>
<evidence type="ECO:0000313" key="4">
    <source>
        <dbReference type="Proteomes" id="UP000324536"/>
    </source>
</evidence>
<evidence type="ECO:0000256" key="1">
    <source>
        <dbReference type="ARBA" id="ARBA00008522"/>
    </source>
</evidence>
<dbReference type="KEGG" id="acek:FLP30_06880"/>
<dbReference type="InterPro" id="IPR003791">
    <property type="entry name" value="UPF0178"/>
</dbReference>
<dbReference type="Pfam" id="PF02639">
    <property type="entry name" value="DUF188"/>
    <property type="match status" value="1"/>
</dbReference>
<accession>A0A5C1YPL6</accession>
<protein>
    <recommendedName>
        <fullName evidence="2">UPF0178 protein FLP30_06880</fullName>
    </recommendedName>
</protein>
<dbReference type="OrthoDB" id="9798918at2"/>
<reference evidence="3 4" key="1">
    <citation type="submission" date="2019-09" db="EMBL/GenBank/DDBJ databases">
        <title>Genome sequencing of strain KACC 21233.</title>
        <authorList>
            <person name="Heo J."/>
            <person name="Kim S.-J."/>
            <person name="Kim J.-S."/>
            <person name="Hong S.-B."/>
            <person name="Kwon S.-W."/>
        </authorList>
    </citation>
    <scope>NUCLEOTIDE SEQUENCE [LARGE SCALE GENOMIC DNA]</scope>
    <source>
        <strain evidence="3 4">KACC 21233</strain>
    </source>
</reference>
<dbReference type="RefSeq" id="WP_149279153.1">
    <property type="nucleotide sequence ID" value="NZ_CP043506.1"/>
</dbReference>
<comment type="similarity">
    <text evidence="1 2">Belongs to the UPF0178 family.</text>
</comment>
<sequence>MTRIFVDSDACPVKEEVYRVAGRYGLHVFVVSNRMMAVPASALIERVVVNAGPDVADDWIADHIAAGDIAITADIPLAARCVEKGAYVLEPKGRLLDKDAIGMALAMRNLMTDLRSAGVMTSGSAAFGKADRSRFLSELDTVVVKARKPRPFPRTPQPQ</sequence>
<dbReference type="AlphaFoldDB" id="A0A5C1YPL6"/>
<evidence type="ECO:0000256" key="2">
    <source>
        <dbReference type="HAMAP-Rule" id="MF_00489"/>
    </source>
</evidence>
<organism evidence="3 4">
    <name type="scientific">Acetobacter vaccinii</name>
    <dbReference type="NCBI Taxonomy" id="2592655"/>
    <lineage>
        <taxon>Bacteria</taxon>
        <taxon>Pseudomonadati</taxon>
        <taxon>Pseudomonadota</taxon>
        <taxon>Alphaproteobacteria</taxon>
        <taxon>Acetobacterales</taxon>
        <taxon>Acetobacteraceae</taxon>
        <taxon>Acetobacter</taxon>
    </lineage>
</organism>
<proteinExistence type="inferred from homology"/>
<evidence type="ECO:0000313" key="3">
    <source>
        <dbReference type="EMBL" id="QEO17475.1"/>
    </source>
</evidence>
<dbReference type="PANTHER" id="PTHR35146:SF1">
    <property type="entry name" value="UPF0178 PROTEIN YAII"/>
    <property type="match status" value="1"/>
</dbReference>
<dbReference type="HAMAP" id="MF_00489">
    <property type="entry name" value="UPF0178"/>
    <property type="match status" value="1"/>
</dbReference>
<dbReference type="Proteomes" id="UP000324536">
    <property type="component" value="Chromosome"/>
</dbReference>
<gene>
    <name evidence="3" type="ORF">FLP30_06880</name>
</gene>
<dbReference type="NCBIfam" id="NF001095">
    <property type="entry name" value="PRK00124.1"/>
    <property type="match status" value="1"/>
</dbReference>
<keyword evidence="4" id="KW-1185">Reference proteome</keyword>
<dbReference type="PANTHER" id="PTHR35146">
    <property type="entry name" value="UPF0178 PROTEIN YAII"/>
    <property type="match status" value="1"/>
</dbReference>
<dbReference type="EMBL" id="CP043506">
    <property type="protein sequence ID" value="QEO17475.1"/>
    <property type="molecule type" value="Genomic_DNA"/>
</dbReference>